<keyword evidence="2" id="KW-1003">Cell membrane</keyword>
<dbReference type="GO" id="GO:0005886">
    <property type="term" value="C:plasma membrane"/>
    <property type="evidence" value="ECO:0007669"/>
    <property type="project" value="UniProtKB-SubCell"/>
</dbReference>
<feature type="compositionally biased region" description="Basic residues" evidence="14">
    <location>
        <begin position="474"/>
        <end position="484"/>
    </location>
</feature>
<dbReference type="GO" id="GO:0006935">
    <property type="term" value="P:chemotaxis"/>
    <property type="evidence" value="ECO:0007669"/>
    <property type="project" value="InterPro"/>
</dbReference>
<evidence type="ECO:0000313" key="18">
    <source>
        <dbReference type="Proteomes" id="UP001474421"/>
    </source>
</evidence>
<dbReference type="GO" id="GO:0004875">
    <property type="term" value="F:complement receptor activity"/>
    <property type="evidence" value="ECO:0007669"/>
    <property type="project" value="InterPro"/>
</dbReference>
<dbReference type="FunFam" id="1.20.1070.10:FF:000034">
    <property type="entry name" value="G-protein coupled receptor 1"/>
    <property type="match status" value="1"/>
</dbReference>
<dbReference type="Proteomes" id="UP001474421">
    <property type="component" value="Unassembled WGS sequence"/>
</dbReference>
<dbReference type="PRINTS" id="PR00237">
    <property type="entry name" value="GPCRRHODOPSN"/>
</dbReference>
<dbReference type="Gene3D" id="1.20.1070.10">
    <property type="entry name" value="Rhodopsin 7-helix transmembrane proteins"/>
    <property type="match status" value="1"/>
</dbReference>
<dbReference type="PROSITE" id="PS50262">
    <property type="entry name" value="G_PROTEIN_RECEP_F1_2"/>
    <property type="match status" value="1"/>
</dbReference>
<evidence type="ECO:0000256" key="2">
    <source>
        <dbReference type="ARBA" id="ARBA00022475"/>
    </source>
</evidence>
<evidence type="ECO:0000256" key="15">
    <source>
        <dbReference type="SAM" id="Phobius"/>
    </source>
</evidence>
<evidence type="ECO:0000256" key="7">
    <source>
        <dbReference type="ARBA" id="ARBA00023054"/>
    </source>
</evidence>
<keyword evidence="11 13" id="KW-0807">Transducer</keyword>
<evidence type="ECO:0000313" key="17">
    <source>
        <dbReference type="EMBL" id="KAK9394187.1"/>
    </source>
</evidence>
<dbReference type="InterPro" id="IPR017452">
    <property type="entry name" value="GPCR_Rhodpsn_7TM"/>
</dbReference>
<evidence type="ECO:0000256" key="4">
    <source>
        <dbReference type="ARBA" id="ARBA00022692"/>
    </source>
</evidence>
<feature type="region of interest" description="Disordered" evidence="14">
    <location>
        <begin position="1"/>
        <end position="78"/>
    </location>
</feature>
<gene>
    <name evidence="17" type="ORF">NXF25_014715</name>
</gene>
<keyword evidence="5 15" id="KW-1133">Transmembrane helix</keyword>
<keyword evidence="3" id="KW-0597">Phosphoprotein</keyword>
<feature type="compositionally biased region" description="Basic and acidic residues" evidence="14">
    <location>
        <begin position="354"/>
        <end position="366"/>
    </location>
</feature>
<evidence type="ECO:0000256" key="8">
    <source>
        <dbReference type="ARBA" id="ARBA00023136"/>
    </source>
</evidence>
<protein>
    <submittedName>
        <fullName evidence="17">C5a anaphylatoxin chemotactic receptor 1</fullName>
    </submittedName>
</protein>
<feature type="transmembrane region" description="Helical" evidence="15">
    <location>
        <begin position="937"/>
        <end position="959"/>
    </location>
</feature>
<organism evidence="17 18">
    <name type="scientific">Crotalus adamanteus</name>
    <name type="common">Eastern diamondback rattlesnake</name>
    <dbReference type="NCBI Taxonomy" id="8729"/>
    <lineage>
        <taxon>Eukaryota</taxon>
        <taxon>Metazoa</taxon>
        <taxon>Chordata</taxon>
        <taxon>Craniata</taxon>
        <taxon>Vertebrata</taxon>
        <taxon>Euteleostomi</taxon>
        <taxon>Lepidosauria</taxon>
        <taxon>Squamata</taxon>
        <taxon>Bifurcata</taxon>
        <taxon>Unidentata</taxon>
        <taxon>Episquamata</taxon>
        <taxon>Toxicofera</taxon>
        <taxon>Serpentes</taxon>
        <taxon>Colubroidea</taxon>
        <taxon>Viperidae</taxon>
        <taxon>Crotalinae</taxon>
        <taxon>Crotalus</taxon>
    </lineage>
</organism>
<feature type="compositionally biased region" description="Low complexity" evidence="14">
    <location>
        <begin position="574"/>
        <end position="584"/>
    </location>
</feature>
<feature type="transmembrane region" description="Helical" evidence="15">
    <location>
        <begin position="838"/>
        <end position="858"/>
    </location>
</feature>
<accession>A0AAW1AWJ0</accession>
<evidence type="ECO:0000256" key="9">
    <source>
        <dbReference type="ARBA" id="ARBA00023157"/>
    </source>
</evidence>
<comment type="similarity">
    <text evidence="13">Belongs to the G-protein coupled receptor 1 family.</text>
</comment>
<dbReference type="PROSITE" id="PS00237">
    <property type="entry name" value="G_PROTEIN_RECEP_F1_1"/>
    <property type="match status" value="1"/>
</dbReference>
<feature type="transmembrane region" description="Helical" evidence="15">
    <location>
        <begin position="763"/>
        <end position="789"/>
    </location>
</feature>
<feature type="transmembrane region" description="Helical" evidence="15">
    <location>
        <begin position="1014"/>
        <end position="1033"/>
    </location>
</feature>
<keyword evidence="10 13" id="KW-0675">Receptor</keyword>
<evidence type="ECO:0000256" key="14">
    <source>
        <dbReference type="SAM" id="MobiDB-lite"/>
    </source>
</evidence>
<feature type="compositionally biased region" description="Basic and acidic residues" evidence="14">
    <location>
        <begin position="8"/>
        <end position="25"/>
    </location>
</feature>
<evidence type="ECO:0000256" key="10">
    <source>
        <dbReference type="ARBA" id="ARBA00023170"/>
    </source>
</evidence>
<evidence type="ECO:0000256" key="5">
    <source>
        <dbReference type="ARBA" id="ARBA00022989"/>
    </source>
</evidence>
<dbReference type="PRINTS" id="PR00426">
    <property type="entry name" value="C5ANPHYLTXNR"/>
</dbReference>
<evidence type="ECO:0000256" key="1">
    <source>
        <dbReference type="ARBA" id="ARBA00004651"/>
    </source>
</evidence>
<feature type="compositionally biased region" description="Basic and acidic residues" evidence="14">
    <location>
        <begin position="307"/>
        <end position="330"/>
    </location>
</feature>
<feature type="domain" description="G-protein coupled receptors family 1 profile" evidence="16">
    <location>
        <begin position="781"/>
        <end position="1030"/>
    </location>
</feature>
<evidence type="ECO:0000256" key="6">
    <source>
        <dbReference type="ARBA" id="ARBA00023040"/>
    </source>
</evidence>
<feature type="transmembrane region" description="Helical" evidence="15">
    <location>
        <begin position="879"/>
        <end position="900"/>
    </location>
</feature>
<feature type="transmembrane region" description="Helical" evidence="15">
    <location>
        <begin position="971"/>
        <end position="994"/>
    </location>
</feature>
<feature type="compositionally biased region" description="Low complexity" evidence="14">
    <location>
        <begin position="231"/>
        <end position="240"/>
    </location>
</feature>
<dbReference type="InterPro" id="IPR002234">
    <property type="entry name" value="Anphylx_rcpt_C3a/C5a1-2"/>
</dbReference>
<keyword evidence="7" id="KW-0175">Coiled coil</keyword>
<dbReference type="InterPro" id="IPR029336">
    <property type="entry name" value="DUF4594"/>
</dbReference>
<feature type="region of interest" description="Disordered" evidence="14">
    <location>
        <begin position="307"/>
        <end position="613"/>
    </location>
</feature>
<feature type="compositionally biased region" description="Low complexity" evidence="14">
    <location>
        <begin position="33"/>
        <end position="43"/>
    </location>
</feature>
<feature type="compositionally biased region" description="Basic and acidic residues" evidence="14">
    <location>
        <begin position="679"/>
        <end position="689"/>
    </location>
</feature>
<feature type="transmembrane region" description="Helical" evidence="15">
    <location>
        <begin position="801"/>
        <end position="823"/>
    </location>
</feature>
<feature type="compositionally biased region" description="Basic and acidic residues" evidence="14">
    <location>
        <begin position="272"/>
        <end position="289"/>
    </location>
</feature>
<comment type="subcellular location">
    <subcellularLocation>
        <location evidence="1">Cell membrane</location>
        <topology evidence="1">Multi-pass membrane protein</topology>
    </subcellularLocation>
</comment>
<evidence type="ECO:0000259" key="16">
    <source>
        <dbReference type="PROSITE" id="PS50262"/>
    </source>
</evidence>
<keyword evidence="6 13" id="KW-0297">G-protein coupled receptor</keyword>
<feature type="compositionally biased region" description="Basic and acidic residues" evidence="14">
    <location>
        <begin position="423"/>
        <end position="455"/>
    </location>
</feature>
<feature type="compositionally biased region" description="Basic and acidic residues" evidence="14">
    <location>
        <begin position="190"/>
        <end position="207"/>
    </location>
</feature>
<keyword evidence="4 13" id="KW-0812">Transmembrane</keyword>
<dbReference type="SUPFAM" id="SSF81321">
    <property type="entry name" value="Family A G protein-coupled receptor-like"/>
    <property type="match status" value="1"/>
</dbReference>
<evidence type="ECO:0000256" key="12">
    <source>
        <dbReference type="ARBA" id="ARBA00025736"/>
    </source>
</evidence>
<evidence type="ECO:0000256" key="11">
    <source>
        <dbReference type="ARBA" id="ARBA00023224"/>
    </source>
</evidence>
<feature type="compositionally biased region" description="Low complexity" evidence="14">
    <location>
        <begin position="57"/>
        <end position="72"/>
    </location>
</feature>
<evidence type="ECO:0000256" key="13">
    <source>
        <dbReference type="RuleBase" id="RU000688"/>
    </source>
</evidence>
<sequence length="1084" mass="120452">MGSAQRCLARDDLDRPWLQDLDPRPRLPAATERSPAPRSSRSAPGGGSALHGDHRLLSLPLPASPRLGARGQRTGRRFARRLPRAHVSLPRHRNLRPRGGAARCKNSLLWKEAEARPRRCGRGRVLSARELRSASLELRSREEKDAELDKRIQALRRKNQALIRRYQEIEEDRRKAEREGVAVTGARKARSAEAGRQPERRRSEPEAVRLAGRVRPAPEDRRALGRKAAAVREPQGEPQPGGRPPRVEAGWIGLGADGEAGGRRGRGRRPRGRADMAGGDRRSQEWEERRRRNIEQMNEEMEKIAEYERGQRDGLQEKNPVRNFLDDPRRSGAFSETGRREGSRRHVRNWGGADFDKVKTGLEPGKEPPSLGRGSGRCRGPKMTLDMTLSMTGRERAEYTRWKQEREQIDQDRLARHRQPTGEWRREWDAEKTDPALKEGKGPRGSSTDKQEPSKHPPKLPTFGEFMVGQPGDRHRKIRGRGHLRGSPPKSHSTHDNRWEKEEADGTLPASTGEDKAEAAPVLQTEPQITAATEDEEEDEWEDVSEEEEEEEAEANSSQNSSSEEDGPHPSCSPLPQRQPRQQPTVWSASPEEAAAMEGAPLTPLEPAEGYEPVSDWGEEMEMCSPRASHSSQSPLAAPREELPVGIAGVGPPVPLAMQGSLPVDSPAGGTASAAPRASEAEIKMDAEVAEPKEVATRARWKMGEHLEIILSRDITTTPCPPPTAHHLEMDYPLEGLPDISDYDYSNFTEEPLSVEQSSLSPIILVAIVLYALVFLVGTLGNGAVIWVVGFQMQRTVSSVWFLNLSVADLLCCLSLPVLAVSLGSKNHWELGDFACKLLPSIIILNMFSSILLLTLISMDRCALVVKPVWCQNHRSTRLAWRLCGGAWVFATLLTLPSFLTRRTQYEFHNLILCVVDYGFFGVNHQTAEISVAVTRFLTGFLVPSVALSLFYGLLALRVRNSRFTRSRRTLKMILVIIVSFFVCWAPYHVIGLILASKNPRSPLFHFLSQMDPLAVALASTNSGINPIIYVIAGQGFKVKIWRSLTAVLRNVLKEEISTATSQARGGTQGSCTTMEVQSTCTTL</sequence>
<proteinExistence type="inferred from homology"/>
<dbReference type="InterPro" id="IPR000276">
    <property type="entry name" value="GPCR_Rhodpsn"/>
</dbReference>
<comment type="caution">
    <text evidence="17">The sequence shown here is derived from an EMBL/GenBank/DDBJ whole genome shotgun (WGS) entry which is preliminary data.</text>
</comment>
<dbReference type="PRINTS" id="PR01104">
    <property type="entry name" value="ANPHYLATOXNR"/>
</dbReference>
<keyword evidence="18" id="KW-1185">Reference proteome</keyword>
<evidence type="ECO:0000256" key="3">
    <source>
        <dbReference type="ARBA" id="ARBA00022553"/>
    </source>
</evidence>
<name>A0AAW1AWJ0_CROAD</name>
<keyword evidence="9" id="KW-1015">Disulfide bond</keyword>
<feature type="compositionally biased region" description="Acidic residues" evidence="14">
    <location>
        <begin position="533"/>
        <end position="554"/>
    </location>
</feature>
<reference evidence="17 18" key="1">
    <citation type="journal article" date="2024" name="Proc. Natl. Acad. Sci. U.S.A.">
        <title>The genetic regulatory architecture and epigenomic basis for age-related changes in rattlesnake venom.</title>
        <authorList>
            <person name="Hogan M.P."/>
            <person name="Holding M.L."/>
            <person name="Nystrom G.S."/>
            <person name="Colston T.J."/>
            <person name="Bartlett D.A."/>
            <person name="Mason A.J."/>
            <person name="Ellsworth S.A."/>
            <person name="Rautsaw R.M."/>
            <person name="Lawrence K.C."/>
            <person name="Strickland J.L."/>
            <person name="He B."/>
            <person name="Fraser P."/>
            <person name="Margres M.J."/>
            <person name="Gilbert D.M."/>
            <person name="Gibbs H.L."/>
            <person name="Parkinson C.L."/>
            <person name="Rokyta D.R."/>
        </authorList>
    </citation>
    <scope>NUCLEOTIDE SEQUENCE [LARGE SCALE GENOMIC DNA]</scope>
    <source>
        <strain evidence="17">DRR0105</strain>
    </source>
</reference>
<dbReference type="EMBL" id="JAOTOJ010000011">
    <property type="protein sequence ID" value="KAK9394187.1"/>
    <property type="molecule type" value="Genomic_DNA"/>
</dbReference>
<feature type="compositionally biased region" description="Basic and acidic residues" evidence="14">
    <location>
        <begin position="393"/>
        <end position="414"/>
    </location>
</feature>
<feature type="region of interest" description="Disordered" evidence="14">
    <location>
        <begin position="658"/>
        <end position="689"/>
    </location>
</feature>
<dbReference type="Pfam" id="PF15266">
    <property type="entry name" value="DUF4594"/>
    <property type="match status" value="1"/>
</dbReference>
<comment type="similarity">
    <text evidence="12">Belongs to the chemokine-like receptor (CMKLR) family.</text>
</comment>
<dbReference type="PANTHER" id="PTHR15635">
    <property type="entry name" value="COILED-COIL DOMAIN CONTAINING PROTEIN 9"/>
    <property type="match status" value="1"/>
</dbReference>
<keyword evidence="8 15" id="KW-0472">Membrane</keyword>
<dbReference type="Pfam" id="PF00001">
    <property type="entry name" value="7tm_1"/>
    <property type="match status" value="1"/>
</dbReference>
<feature type="region of interest" description="Disordered" evidence="14">
    <location>
        <begin position="173"/>
        <end position="289"/>
    </location>
</feature>
<dbReference type="GO" id="GO:0004930">
    <property type="term" value="F:G protein-coupled receptor activity"/>
    <property type="evidence" value="ECO:0007669"/>
    <property type="project" value="UniProtKB-KW"/>
</dbReference>
<dbReference type="PANTHER" id="PTHR15635:SF11">
    <property type="entry name" value="COILED-COIL DOMAIN-CONTAINING PROTEIN 9"/>
    <property type="match status" value="1"/>
</dbReference>
<dbReference type="AlphaFoldDB" id="A0AAW1AWJ0"/>